<dbReference type="PANTHER" id="PTHR32057:SF14">
    <property type="entry name" value="PROTEIN ADENYLYLTRANSFERASE SELO, MITOCHONDRIAL"/>
    <property type="match status" value="1"/>
</dbReference>
<keyword evidence="6" id="KW-0547">Nucleotide-binding</keyword>
<dbReference type="GO" id="GO:0045454">
    <property type="term" value="P:cell redox homeostasis"/>
    <property type="evidence" value="ECO:0007669"/>
    <property type="project" value="EnsemblFungi"/>
</dbReference>
<organism evidence="11 12">
    <name type="scientific">Ascosphaera apis ARSEF 7405</name>
    <dbReference type="NCBI Taxonomy" id="392613"/>
    <lineage>
        <taxon>Eukaryota</taxon>
        <taxon>Fungi</taxon>
        <taxon>Dikarya</taxon>
        <taxon>Ascomycota</taxon>
        <taxon>Pezizomycotina</taxon>
        <taxon>Eurotiomycetes</taxon>
        <taxon>Eurotiomycetidae</taxon>
        <taxon>Onygenales</taxon>
        <taxon>Ascosphaeraceae</taxon>
        <taxon>Ascosphaera</taxon>
    </lineage>
</organism>
<evidence type="ECO:0000256" key="6">
    <source>
        <dbReference type="ARBA" id="ARBA00022741"/>
    </source>
</evidence>
<evidence type="ECO:0000256" key="9">
    <source>
        <dbReference type="ARBA" id="ARBA00031547"/>
    </source>
</evidence>
<dbReference type="InterPro" id="IPR003846">
    <property type="entry name" value="SelO"/>
</dbReference>
<sequence>MATPSAANALVSLQEIQKTNTFTSKLPPDPAFETPEASDNAPREALHPRIRGMKDIGLKSGEEQTQEFKDMVCGNKIFWNGKDEHIYPWAQCYGGFQFGVWAGQLGDGRAISLFESTNPVTGKRYEIQLKGAGLTPYSRFADGRAVLRSSIREFVASEYLNALGIPTTRALALVHLPNVKVRRERLEPGAIVTRFAESWIRLGTFDLLRSRQERAMIRQLATYVVEEVFGGWEKLPSAIPVDEAKKPHAYDAATTGIPRDEIQGQDENEQNRFARFYRHVCRVNASTVAKWQAYGFMNGVLNTDNTSIMGLSLDFGPYAFMDTFDSRYTPNHDDGTLRYSYKNQPHIIWWNLVRFGEALGELIGAGSHVDDETFVEKGVTEEFAKTLTARAENIIMKTGDEYTAVFLAEYKELMSRRLGLRSRKDDDMEKFITPALDFLEALELDYNHFFRTLSGVSVGDIGDDDKRKEAASLFFHKEGFGGTMHTERSARSEIAAWLEQWRERVISDWGSEGETERQQAMKAVNPKFVPSSWVLDETIKRVQEDNDKKFLEQIMAMTLDPFKEEWGFDQAEEERLCGDPPRFERKLMCSCSS</sequence>
<evidence type="ECO:0000313" key="11">
    <source>
        <dbReference type="EMBL" id="KZZ97084.1"/>
    </source>
</evidence>
<dbReference type="EMBL" id="AZGZ01000002">
    <property type="protein sequence ID" value="KZZ97084.1"/>
    <property type="molecule type" value="Genomic_DNA"/>
</dbReference>
<dbReference type="Pfam" id="PF02696">
    <property type="entry name" value="SelO"/>
    <property type="match status" value="1"/>
</dbReference>
<keyword evidence="5" id="KW-0479">Metal-binding</keyword>
<evidence type="ECO:0000256" key="3">
    <source>
        <dbReference type="ARBA" id="ARBA00022679"/>
    </source>
</evidence>
<keyword evidence="8" id="KW-0460">Magnesium</keyword>
<dbReference type="GO" id="GO:0046872">
    <property type="term" value="F:metal ion binding"/>
    <property type="evidence" value="ECO:0007669"/>
    <property type="project" value="UniProtKB-KW"/>
</dbReference>
<evidence type="ECO:0000256" key="8">
    <source>
        <dbReference type="ARBA" id="ARBA00022842"/>
    </source>
</evidence>
<dbReference type="Proteomes" id="UP000242877">
    <property type="component" value="Unassembled WGS sequence"/>
</dbReference>
<dbReference type="PANTHER" id="PTHR32057">
    <property type="entry name" value="PROTEIN ADENYLYLTRANSFERASE SELO, MITOCHONDRIAL"/>
    <property type="match status" value="1"/>
</dbReference>
<accession>A0A168CWA8</accession>
<dbReference type="OrthoDB" id="10254721at2759"/>
<feature type="region of interest" description="Disordered" evidence="10">
    <location>
        <begin position="22"/>
        <end position="48"/>
    </location>
</feature>
<keyword evidence="4" id="KW-0548">Nucleotidyltransferase</keyword>
<keyword evidence="3" id="KW-0808">Transferase</keyword>
<comment type="cofactor">
    <cofactor evidence="1">
        <name>Mg(2+)</name>
        <dbReference type="ChEBI" id="CHEBI:18420"/>
    </cofactor>
</comment>
<evidence type="ECO:0000256" key="4">
    <source>
        <dbReference type="ARBA" id="ARBA00022695"/>
    </source>
</evidence>
<name>A0A168CWA8_9EURO</name>
<keyword evidence="12" id="KW-1185">Reference proteome</keyword>
<protein>
    <recommendedName>
        <fullName evidence="9">Selenoprotein O</fullName>
    </recommendedName>
</protein>
<proteinExistence type="inferred from homology"/>
<evidence type="ECO:0000256" key="7">
    <source>
        <dbReference type="ARBA" id="ARBA00022840"/>
    </source>
</evidence>
<dbReference type="HAMAP" id="MF_00692">
    <property type="entry name" value="SelO"/>
    <property type="match status" value="1"/>
</dbReference>
<keyword evidence="7" id="KW-0067">ATP-binding</keyword>
<comment type="similarity">
    <text evidence="2">Belongs to the SELO family.</text>
</comment>
<evidence type="ECO:0000256" key="10">
    <source>
        <dbReference type="SAM" id="MobiDB-lite"/>
    </source>
</evidence>
<dbReference type="VEuPathDB" id="FungiDB:AAP_00727"/>
<evidence type="ECO:0000313" key="12">
    <source>
        <dbReference type="Proteomes" id="UP000242877"/>
    </source>
</evidence>
<comment type="caution">
    <text evidence="11">The sequence shown here is derived from an EMBL/GenBank/DDBJ whole genome shotgun (WGS) entry which is preliminary data.</text>
</comment>
<dbReference type="GO" id="GO:0005524">
    <property type="term" value="F:ATP binding"/>
    <property type="evidence" value="ECO:0007669"/>
    <property type="project" value="UniProtKB-KW"/>
</dbReference>
<gene>
    <name evidence="11" type="ORF">AAP_00727</name>
</gene>
<evidence type="ECO:0000256" key="1">
    <source>
        <dbReference type="ARBA" id="ARBA00001946"/>
    </source>
</evidence>
<dbReference type="GO" id="GO:0005739">
    <property type="term" value="C:mitochondrion"/>
    <property type="evidence" value="ECO:0007669"/>
    <property type="project" value="EnsemblFungi"/>
</dbReference>
<reference evidence="11 12" key="1">
    <citation type="journal article" date="2016" name="Genome Biol. Evol.">
        <title>Divergent and convergent evolution of fungal pathogenicity.</title>
        <authorList>
            <person name="Shang Y."/>
            <person name="Xiao G."/>
            <person name="Zheng P."/>
            <person name="Cen K."/>
            <person name="Zhan S."/>
            <person name="Wang C."/>
        </authorList>
    </citation>
    <scope>NUCLEOTIDE SEQUENCE [LARGE SCALE GENOMIC DNA]</scope>
    <source>
        <strain evidence="11 12">ARSEF 7405</strain>
    </source>
</reference>
<dbReference type="AlphaFoldDB" id="A0A168CWA8"/>
<evidence type="ECO:0000256" key="5">
    <source>
        <dbReference type="ARBA" id="ARBA00022723"/>
    </source>
</evidence>
<evidence type="ECO:0000256" key="2">
    <source>
        <dbReference type="ARBA" id="ARBA00009747"/>
    </source>
</evidence>
<dbReference type="GO" id="GO:0070733">
    <property type="term" value="F:AMPylase activity"/>
    <property type="evidence" value="ECO:0007669"/>
    <property type="project" value="EnsemblFungi"/>
</dbReference>